<reference evidence="3" key="1">
    <citation type="journal article" date="2019" name="Int. J. Syst. Evol. Microbiol.">
        <title>The Global Catalogue of Microorganisms (GCM) 10K type strain sequencing project: providing services to taxonomists for standard genome sequencing and annotation.</title>
        <authorList>
            <consortium name="The Broad Institute Genomics Platform"/>
            <consortium name="The Broad Institute Genome Sequencing Center for Infectious Disease"/>
            <person name="Wu L."/>
            <person name="Ma J."/>
        </authorList>
    </citation>
    <scope>NUCLEOTIDE SEQUENCE [LARGE SCALE GENOMIC DNA]</scope>
    <source>
        <strain evidence="3">XZYJ18</strain>
    </source>
</reference>
<proteinExistence type="predicted"/>
<evidence type="ECO:0000256" key="1">
    <source>
        <dbReference type="SAM" id="Phobius"/>
    </source>
</evidence>
<dbReference type="Proteomes" id="UP001595923">
    <property type="component" value="Unassembled WGS sequence"/>
</dbReference>
<dbReference type="EMBL" id="JBHSFQ010000001">
    <property type="protein sequence ID" value="MFC4560238.1"/>
    <property type="molecule type" value="Genomic_DNA"/>
</dbReference>
<dbReference type="Pfam" id="PF09579">
    <property type="entry name" value="Spore_YtfJ"/>
    <property type="match status" value="1"/>
</dbReference>
<dbReference type="PANTHER" id="PTHR39162:SF1">
    <property type="entry name" value="SPORULATION PROTEIN YTFJ"/>
    <property type="match status" value="1"/>
</dbReference>
<gene>
    <name evidence="2" type="ORF">ACFO4E_00055</name>
</gene>
<keyword evidence="3" id="KW-1185">Reference proteome</keyword>
<evidence type="ECO:0000313" key="3">
    <source>
        <dbReference type="Proteomes" id="UP001595923"/>
    </source>
</evidence>
<name>A0ABV9DP91_9ACTN</name>
<organism evidence="2 3">
    <name type="scientific">Nocardiopsis mangrovi</name>
    <dbReference type="NCBI Taxonomy" id="1179818"/>
    <lineage>
        <taxon>Bacteria</taxon>
        <taxon>Bacillati</taxon>
        <taxon>Actinomycetota</taxon>
        <taxon>Actinomycetes</taxon>
        <taxon>Streptosporangiales</taxon>
        <taxon>Nocardiopsidaceae</taxon>
        <taxon>Nocardiopsis</taxon>
    </lineage>
</organism>
<keyword evidence="1" id="KW-0472">Membrane</keyword>
<accession>A0ABV9DP91</accession>
<protein>
    <submittedName>
        <fullName evidence="2">Spore germination protein GerW family protein</fullName>
    </submittedName>
</protein>
<keyword evidence="1" id="KW-1133">Transmembrane helix</keyword>
<feature type="transmembrane region" description="Helical" evidence="1">
    <location>
        <begin position="114"/>
        <end position="134"/>
    </location>
</feature>
<sequence>MSASNLPAEVDPATAKAAVAASRGSVVDGLASRIGGALSAHTVYGAPIECAGVTVVPVTKVAFGFGGGSGEGTADAPGSGDGAGGGGTAVPVGFIEIKDGGAAFVPIRRPAKAIVIPLALIAGATAISVVATVMKRAAASRG</sequence>
<evidence type="ECO:0000313" key="2">
    <source>
        <dbReference type="EMBL" id="MFC4560238.1"/>
    </source>
</evidence>
<comment type="caution">
    <text evidence="2">The sequence shown here is derived from an EMBL/GenBank/DDBJ whole genome shotgun (WGS) entry which is preliminary data.</text>
</comment>
<keyword evidence="1" id="KW-0812">Transmembrane</keyword>
<dbReference type="InterPro" id="IPR014229">
    <property type="entry name" value="Spore_YtfJ"/>
</dbReference>
<dbReference type="PANTHER" id="PTHR39162">
    <property type="entry name" value="GLL3345 PROTEIN"/>
    <property type="match status" value="1"/>
</dbReference>
<dbReference type="RefSeq" id="WP_378570234.1">
    <property type="nucleotide sequence ID" value="NZ_JBHSFQ010000001.1"/>
</dbReference>